<dbReference type="Proteomes" id="UP000001876">
    <property type="component" value="Unassembled WGS sequence"/>
</dbReference>
<accession>C1N602</accession>
<name>C1N602_MICPC</name>
<organism evidence="3">
    <name type="scientific">Micromonas pusilla (strain CCMP1545)</name>
    <name type="common">Picoplanktonic green alga</name>
    <dbReference type="NCBI Taxonomy" id="564608"/>
    <lineage>
        <taxon>Eukaryota</taxon>
        <taxon>Viridiplantae</taxon>
        <taxon>Chlorophyta</taxon>
        <taxon>Mamiellophyceae</taxon>
        <taxon>Mamiellales</taxon>
        <taxon>Mamiellaceae</taxon>
        <taxon>Micromonas</taxon>
    </lineage>
</organism>
<dbReference type="KEGG" id="mpp:MICPUCDRAFT_53110"/>
<feature type="region of interest" description="Disordered" evidence="1">
    <location>
        <begin position="1"/>
        <end position="29"/>
    </location>
</feature>
<evidence type="ECO:0000313" key="3">
    <source>
        <dbReference type="Proteomes" id="UP000001876"/>
    </source>
</evidence>
<protein>
    <submittedName>
        <fullName evidence="2">Predicted protein</fullName>
    </submittedName>
</protein>
<evidence type="ECO:0000256" key="1">
    <source>
        <dbReference type="SAM" id="MobiDB-lite"/>
    </source>
</evidence>
<dbReference type="AlphaFoldDB" id="C1N602"/>
<dbReference type="GeneID" id="9688892"/>
<dbReference type="STRING" id="564608.C1N602"/>
<gene>
    <name evidence="2" type="ORF">MICPUCDRAFT_53110</name>
</gene>
<reference evidence="2 3" key="1">
    <citation type="journal article" date="2009" name="Science">
        <title>Green evolution and dynamic adaptations revealed by genomes of the marine picoeukaryotes Micromonas.</title>
        <authorList>
            <person name="Worden A.Z."/>
            <person name="Lee J.H."/>
            <person name="Mock T."/>
            <person name="Rouze P."/>
            <person name="Simmons M.P."/>
            <person name="Aerts A.L."/>
            <person name="Allen A.E."/>
            <person name="Cuvelier M.L."/>
            <person name="Derelle E."/>
            <person name="Everett M.V."/>
            <person name="Foulon E."/>
            <person name="Grimwood J."/>
            <person name="Gundlach H."/>
            <person name="Henrissat B."/>
            <person name="Napoli C."/>
            <person name="McDonald S.M."/>
            <person name="Parker M.S."/>
            <person name="Rombauts S."/>
            <person name="Salamov A."/>
            <person name="Von Dassow P."/>
            <person name="Badger J.H."/>
            <person name="Coutinho P.M."/>
            <person name="Demir E."/>
            <person name="Dubchak I."/>
            <person name="Gentemann C."/>
            <person name="Eikrem W."/>
            <person name="Gready J.E."/>
            <person name="John U."/>
            <person name="Lanier W."/>
            <person name="Lindquist E.A."/>
            <person name="Lucas S."/>
            <person name="Mayer K.F."/>
            <person name="Moreau H."/>
            <person name="Not F."/>
            <person name="Otillar R."/>
            <person name="Panaud O."/>
            <person name="Pangilinan J."/>
            <person name="Paulsen I."/>
            <person name="Piegu B."/>
            <person name="Poliakov A."/>
            <person name="Robbens S."/>
            <person name="Schmutz J."/>
            <person name="Toulza E."/>
            <person name="Wyss T."/>
            <person name="Zelensky A."/>
            <person name="Zhou K."/>
            <person name="Armbrust E.V."/>
            <person name="Bhattacharya D."/>
            <person name="Goodenough U.W."/>
            <person name="Van de Peer Y."/>
            <person name="Grigoriev I.V."/>
        </authorList>
    </citation>
    <scope>NUCLEOTIDE SEQUENCE [LARGE SCALE GENOMIC DNA]</scope>
    <source>
        <strain evidence="2 3">CCMP1545</strain>
    </source>
</reference>
<sequence length="279" mass="29308">MTTVVPGVPPLRPPGVATRPRVGRRARSRAATAWRVASNPAARLGGGARGALAGGVRLFADSRSRTTSSPPLASTSTSRGFPTARASPRRETRTRAIGTETRAETECADGDENCVPPPGAVPLDATATDGVDAVAAEARGTMTRKTNNVAFVDKLRVDDATTAAMKKRSEAYATLDDIVLDFDPSLDTAQKLLLIGGYFSSSPTEVATRLAEVTAVAARLYAVWTWEEKTNVPDGSRTRASTLRDGIAGLGPVFVKMAQARSDSRRSPYDGVGVVNAVP</sequence>
<feature type="compositionally biased region" description="Low complexity" evidence="1">
    <location>
        <begin position="62"/>
        <end position="79"/>
    </location>
</feature>
<keyword evidence="3" id="KW-1185">Reference proteome</keyword>
<dbReference type="EMBL" id="GG663748">
    <property type="protein sequence ID" value="EEH52589.1"/>
    <property type="molecule type" value="Genomic_DNA"/>
</dbReference>
<proteinExistence type="predicted"/>
<evidence type="ECO:0000313" key="2">
    <source>
        <dbReference type="EMBL" id="EEH52589.1"/>
    </source>
</evidence>
<dbReference type="RefSeq" id="XP_003063453.1">
    <property type="nucleotide sequence ID" value="XM_003063407.1"/>
</dbReference>
<feature type="region of interest" description="Disordered" evidence="1">
    <location>
        <begin position="62"/>
        <end position="93"/>
    </location>
</feature>